<keyword evidence="4 6" id="KW-0133">Cell shape</keyword>
<dbReference type="PANTHER" id="PTHR42749:SF1">
    <property type="entry name" value="CELL SHAPE-DETERMINING PROTEIN MREB"/>
    <property type="match status" value="1"/>
</dbReference>
<feature type="binding site" evidence="6">
    <location>
        <begin position="167"/>
        <end position="169"/>
    </location>
    <ligand>
        <name>ATP</name>
        <dbReference type="ChEBI" id="CHEBI:30616"/>
    </ligand>
</feature>
<dbReference type="RefSeq" id="WP_091459769.1">
    <property type="nucleotide sequence ID" value="NZ_FNPD01000001.1"/>
</dbReference>
<reference evidence="8" key="1">
    <citation type="submission" date="2016-10" db="EMBL/GenBank/DDBJ databases">
        <authorList>
            <person name="Varghese N."/>
            <person name="Submissions S."/>
        </authorList>
    </citation>
    <scope>NUCLEOTIDE SEQUENCE [LARGE SCALE GENOMIC DNA]</scope>
    <source>
        <strain evidence="8">DSM 13490</strain>
    </source>
</reference>
<dbReference type="GO" id="GO:0008360">
    <property type="term" value="P:regulation of cell shape"/>
    <property type="evidence" value="ECO:0007669"/>
    <property type="project" value="UniProtKB-UniRule"/>
</dbReference>
<gene>
    <name evidence="6" type="primary">mreB</name>
    <name evidence="7" type="ORF">SAMN03080603_00063</name>
</gene>
<comment type="caution">
    <text evidence="6">Lacks conserved residue(s) required for the propagation of feature annotation.</text>
</comment>
<dbReference type="GO" id="GO:0005524">
    <property type="term" value="F:ATP binding"/>
    <property type="evidence" value="ECO:0007669"/>
    <property type="project" value="UniProtKB-KW"/>
</dbReference>
<dbReference type="InterPro" id="IPR043129">
    <property type="entry name" value="ATPase_NBD"/>
</dbReference>
<dbReference type="GO" id="GO:0005737">
    <property type="term" value="C:cytoplasm"/>
    <property type="evidence" value="ECO:0007669"/>
    <property type="project" value="UniProtKB-SubCell"/>
</dbReference>
<name>A0A1H3DF25_9BACT</name>
<evidence type="ECO:0000256" key="5">
    <source>
        <dbReference type="ARBA" id="ARBA00023458"/>
    </source>
</evidence>
<dbReference type="InterPro" id="IPR004753">
    <property type="entry name" value="MreB"/>
</dbReference>
<accession>A0A1H3DF25</accession>
<dbReference type="NCBIfam" id="TIGR00904">
    <property type="entry name" value="mreB"/>
    <property type="match status" value="1"/>
</dbReference>
<dbReference type="NCBIfam" id="NF010539">
    <property type="entry name" value="PRK13927.1"/>
    <property type="match status" value="1"/>
</dbReference>
<dbReference type="SMART" id="SM00268">
    <property type="entry name" value="ACTIN"/>
    <property type="match status" value="1"/>
</dbReference>
<evidence type="ECO:0000256" key="6">
    <source>
        <dbReference type="HAMAP-Rule" id="MF_02207"/>
    </source>
</evidence>
<comment type="function">
    <text evidence="6">Forms membrane-associated dynamic filaments that are essential for cell shape determination. Acts by regulating cell wall synthesis and cell elongation, and thus cell shape. A feedback loop between cell geometry and MreB localization may maintain elongated cell shape by targeting cell wall growth to regions of negative cell wall curvature.</text>
</comment>
<dbReference type="PANTHER" id="PTHR42749">
    <property type="entry name" value="CELL SHAPE-DETERMINING PROTEIN MREB"/>
    <property type="match status" value="1"/>
</dbReference>
<dbReference type="SUPFAM" id="SSF53067">
    <property type="entry name" value="Actin-like ATPase domain"/>
    <property type="match status" value="2"/>
</dbReference>
<feature type="binding site" evidence="6">
    <location>
        <begin position="19"/>
        <end position="21"/>
    </location>
    <ligand>
        <name>ATP</name>
        <dbReference type="ChEBI" id="CHEBI:30616"/>
    </ligand>
</feature>
<dbReference type="InterPro" id="IPR056546">
    <property type="entry name" value="MreB_MamK-like"/>
</dbReference>
<evidence type="ECO:0000256" key="3">
    <source>
        <dbReference type="ARBA" id="ARBA00022840"/>
    </source>
</evidence>
<dbReference type="PRINTS" id="PR01652">
    <property type="entry name" value="SHAPEPROTEIN"/>
</dbReference>
<evidence type="ECO:0000313" key="7">
    <source>
        <dbReference type="EMBL" id="SDX64279.1"/>
    </source>
</evidence>
<dbReference type="AlphaFoldDB" id="A0A1H3DF25"/>
<evidence type="ECO:0000256" key="2">
    <source>
        <dbReference type="ARBA" id="ARBA00022741"/>
    </source>
</evidence>
<evidence type="ECO:0000256" key="4">
    <source>
        <dbReference type="ARBA" id="ARBA00022960"/>
    </source>
</evidence>
<evidence type="ECO:0000313" key="8">
    <source>
        <dbReference type="Proteomes" id="UP000199266"/>
    </source>
</evidence>
<dbReference type="Gene3D" id="3.30.420.40">
    <property type="match status" value="3"/>
</dbReference>
<keyword evidence="3 6" id="KW-0067">ATP-binding</keyword>
<comment type="subunit">
    <text evidence="6">Forms polymers.</text>
</comment>
<organism evidence="7 8">
    <name type="scientific">Acetomicrobium thermoterrenum DSM 13490</name>
    <dbReference type="NCBI Taxonomy" id="1120987"/>
    <lineage>
        <taxon>Bacteria</taxon>
        <taxon>Thermotogati</taxon>
        <taxon>Synergistota</taxon>
        <taxon>Synergistia</taxon>
        <taxon>Synergistales</taxon>
        <taxon>Acetomicrobiaceae</taxon>
        <taxon>Acetomicrobium</taxon>
    </lineage>
</organism>
<dbReference type="InterPro" id="IPR004000">
    <property type="entry name" value="Actin"/>
</dbReference>
<sequence length="345" mass="37099">MFRFLSGLFARDMGIDLGTANVVVYQKGKGIVVDEPSVVAYRKSLNSKDEIIAIGKRAKEMIGKTPQSIVTLRPLKHGVIANFDVTEAMLQYYIRKINGDRRLFAHPRVVVSVPACVTEVERKAVIDACLGGGAKEAYIIEEPLAAALGAGLPIHEPKGSMVINIGGGTTEVAVLSLGGIVESSSLRVAGDDIDEAIIELLRQSFKMCIGEATAEEIKIALGSACPLDEEPSTEVRGRDLSNGLPKSLTITSSDVRVALEPMIKRIEETVRETLERTSPELVRDIVERGIILTGGGAMLKGLPKRLSSSLNIPVMCADQPLYAVAIGIGKVLSELERMKRILISV</sequence>
<feature type="binding site" evidence="6">
    <location>
        <begin position="215"/>
        <end position="218"/>
    </location>
    <ligand>
        <name>ATP</name>
        <dbReference type="ChEBI" id="CHEBI:30616"/>
    </ligand>
</feature>
<comment type="subcellular location">
    <subcellularLocation>
        <location evidence="6">Cytoplasm</location>
    </subcellularLocation>
    <text evidence="6">Membrane-associated.</text>
</comment>
<evidence type="ECO:0000256" key="1">
    <source>
        <dbReference type="ARBA" id="ARBA00022490"/>
    </source>
</evidence>
<proteinExistence type="inferred from homology"/>
<dbReference type="EMBL" id="FNPD01000001">
    <property type="protein sequence ID" value="SDX64279.1"/>
    <property type="molecule type" value="Genomic_DNA"/>
</dbReference>
<protein>
    <recommendedName>
        <fullName evidence="6">Cell shape-determining protein MreB</fullName>
    </recommendedName>
</protein>
<dbReference type="GO" id="GO:0000902">
    <property type="term" value="P:cell morphogenesis"/>
    <property type="evidence" value="ECO:0007669"/>
    <property type="project" value="InterPro"/>
</dbReference>
<comment type="similarity">
    <text evidence="5 6">Belongs to the FtsA/MreB family.</text>
</comment>
<dbReference type="CDD" id="cd10225">
    <property type="entry name" value="ASKHA_NBD_MreB-like"/>
    <property type="match status" value="1"/>
</dbReference>
<keyword evidence="1 6" id="KW-0963">Cytoplasm</keyword>
<dbReference type="Proteomes" id="UP000199266">
    <property type="component" value="Unassembled WGS sequence"/>
</dbReference>
<keyword evidence="8" id="KW-1185">Reference proteome</keyword>
<keyword evidence="2 6" id="KW-0547">Nucleotide-binding</keyword>
<dbReference type="Pfam" id="PF06723">
    <property type="entry name" value="MreB_Mbl"/>
    <property type="match status" value="1"/>
</dbReference>
<dbReference type="HAMAP" id="MF_02207">
    <property type="entry name" value="MreB"/>
    <property type="match status" value="1"/>
</dbReference>